<dbReference type="PATRIC" id="fig|1440763.5.peg.207"/>
<dbReference type="AlphaFoldDB" id="A0A0G9HKU5"/>
<name>A0A0G9HKU5_9GAMM</name>
<dbReference type="STRING" id="1440763.BJI69_01115"/>
<keyword evidence="2" id="KW-1185">Reference proteome</keyword>
<organism evidence="1 2">
    <name type="scientific">Luteibacter rhizovicinus DSM 16549</name>
    <dbReference type="NCBI Taxonomy" id="1440763"/>
    <lineage>
        <taxon>Bacteria</taxon>
        <taxon>Pseudomonadati</taxon>
        <taxon>Pseudomonadota</taxon>
        <taxon>Gammaproteobacteria</taxon>
        <taxon>Lysobacterales</taxon>
        <taxon>Rhodanobacteraceae</taxon>
        <taxon>Luteibacter</taxon>
    </lineage>
</organism>
<dbReference type="EMBL" id="CP017480">
    <property type="protein sequence ID" value="APG02643.1"/>
    <property type="molecule type" value="Genomic_DNA"/>
</dbReference>
<evidence type="ECO:0000313" key="1">
    <source>
        <dbReference type="EMBL" id="APG02643.1"/>
    </source>
</evidence>
<proteinExistence type="predicted"/>
<protein>
    <submittedName>
        <fullName evidence="1">Uncharacterized protein</fullName>
    </submittedName>
</protein>
<evidence type="ECO:0000313" key="2">
    <source>
        <dbReference type="Proteomes" id="UP000182987"/>
    </source>
</evidence>
<dbReference type="Proteomes" id="UP000182987">
    <property type="component" value="Chromosome"/>
</dbReference>
<sequence length="78" mass="8986">MQIMKDHKDRRMTLAEASSVRVWPRARFRAEALAERLEQHHLPFPRSTLKVGDRVTFDLGEGVDGPLYATNVRLIDRG</sequence>
<reference evidence="2" key="1">
    <citation type="submission" date="2016-09" db="EMBL/GenBank/DDBJ databases">
        <authorList>
            <person name="Lysoe E."/>
        </authorList>
    </citation>
    <scope>NUCLEOTIDE SEQUENCE [LARGE SCALE GENOMIC DNA]</scope>
    <source>
        <strain evidence="2">LJ96T</strain>
    </source>
</reference>
<gene>
    <name evidence="1" type="ORF">BJI69_01115</name>
</gene>
<dbReference type="KEGG" id="lrz:BJI69_01115"/>
<accession>A0A0G9HKU5</accession>